<dbReference type="AlphaFoldDB" id="A0A0F9NHK8"/>
<reference evidence="1" key="1">
    <citation type="journal article" date="2015" name="Nature">
        <title>Complex archaea that bridge the gap between prokaryotes and eukaryotes.</title>
        <authorList>
            <person name="Spang A."/>
            <person name="Saw J.H."/>
            <person name="Jorgensen S.L."/>
            <person name="Zaremba-Niedzwiedzka K."/>
            <person name="Martijn J."/>
            <person name="Lind A.E."/>
            <person name="van Eijk R."/>
            <person name="Schleper C."/>
            <person name="Guy L."/>
            <person name="Ettema T.J."/>
        </authorList>
    </citation>
    <scope>NUCLEOTIDE SEQUENCE</scope>
</reference>
<evidence type="ECO:0000313" key="1">
    <source>
        <dbReference type="EMBL" id="KKM80827.1"/>
    </source>
</evidence>
<name>A0A0F9NHK8_9ZZZZ</name>
<organism evidence="1">
    <name type="scientific">marine sediment metagenome</name>
    <dbReference type="NCBI Taxonomy" id="412755"/>
    <lineage>
        <taxon>unclassified sequences</taxon>
        <taxon>metagenomes</taxon>
        <taxon>ecological metagenomes</taxon>
    </lineage>
</organism>
<gene>
    <name evidence="1" type="ORF">LCGC14_1336030</name>
</gene>
<accession>A0A0F9NHK8</accession>
<sequence length="104" mass="11708">MGSLERFLGKSKEIVIDGDKITLQPLKVKEMAEFNIKEPTPEQENALVKAMINLSIFGTSDKEIDELPLSVALQLIEEISKFNGFTDERVTKITEALRKRKSGK</sequence>
<dbReference type="EMBL" id="LAZR01008122">
    <property type="protein sequence ID" value="KKM80827.1"/>
    <property type="molecule type" value="Genomic_DNA"/>
</dbReference>
<protein>
    <submittedName>
        <fullName evidence="1">Uncharacterized protein</fullName>
    </submittedName>
</protein>
<comment type="caution">
    <text evidence="1">The sequence shown here is derived from an EMBL/GenBank/DDBJ whole genome shotgun (WGS) entry which is preliminary data.</text>
</comment>
<proteinExistence type="predicted"/>